<dbReference type="EMBL" id="MU157889">
    <property type="protein sequence ID" value="KAF9525085.1"/>
    <property type="molecule type" value="Genomic_DNA"/>
</dbReference>
<keyword evidence="3" id="KW-1185">Reference proteome</keyword>
<feature type="transmembrane region" description="Helical" evidence="1">
    <location>
        <begin position="197"/>
        <end position="221"/>
    </location>
</feature>
<accession>A0A9P6E9T3</accession>
<reference evidence="2" key="1">
    <citation type="submission" date="2020-11" db="EMBL/GenBank/DDBJ databases">
        <authorList>
            <consortium name="DOE Joint Genome Institute"/>
            <person name="Ahrendt S."/>
            <person name="Riley R."/>
            <person name="Andreopoulos W."/>
            <person name="Labutti K."/>
            <person name="Pangilinan J."/>
            <person name="Ruiz-Duenas F.J."/>
            <person name="Barrasa J.M."/>
            <person name="Sanchez-Garcia M."/>
            <person name="Camarero S."/>
            <person name="Miyauchi S."/>
            <person name="Serrano A."/>
            <person name="Linde D."/>
            <person name="Babiker R."/>
            <person name="Drula E."/>
            <person name="Ayuso-Fernandez I."/>
            <person name="Pacheco R."/>
            <person name="Padilla G."/>
            <person name="Ferreira P."/>
            <person name="Barriuso J."/>
            <person name="Kellner H."/>
            <person name="Castanera R."/>
            <person name="Alfaro M."/>
            <person name="Ramirez L."/>
            <person name="Pisabarro A.G."/>
            <person name="Kuo A."/>
            <person name="Tritt A."/>
            <person name="Lipzen A."/>
            <person name="He G."/>
            <person name="Yan M."/>
            <person name="Ng V."/>
            <person name="Cullen D."/>
            <person name="Martin F."/>
            <person name="Rosso M.-N."/>
            <person name="Henrissat B."/>
            <person name="Hibbett D."/>
            <person name="Martinez A.T."/>
            <person name="Grigoriev I.V."/>
        </authorList>
    </citation>
    <scope>NUCLEOTIDE SEQUENCE</scope>
    <source>
        <strain evidence="2">CBS 506.95</strain>
    </source>
</reference>
<sequence length="281" mass="31324">MVNWESTDRPLDAFTKILVVLSGLYAWELLLSIDLEWRLITRRKEFTWPLVLYFANRYCTLGALIATFICFNANLTNCQRAFAATLFLAHLSITFASLNLATRTIAIWGQDRFVTGALCLLMIGHFCLIVVQASSAVISKQEGIGCIPSTRNYAWDAAFFLYAFLFDLVVLALNTFKLRGILSPKAVMNPSSFTMVIFNQGIVYFIIACLVNLIAFVFLVLDNIGSIATSTICASVCCTIVACRSVRSLAESNGKPEWLLDPQIQPTTGSWRHPYQVESPC</sequence>
<gene>
    <name evidence="2" type="ORF">CPB83DRAFT_568517</name>
</gene>
<dbReference type="OrthoDB" id="3197626at2759"/>
<feature type="transmembrane region" description="Helical" evidence="1">
    <location>
        <begin position="81"/>
        <end position="101"/>
    </location>
</feature>
<organism evidence="2 3">
    <name type="scientific">Crepidotus variabilis</name>
    <dbReference type="NCBI Taxonomy" id="179855"/>
    <lineage>
        <taxon>Eukaryota</taxon>
        <taxon>Fungi</taxon>
        <taxon>Dikarya</taxon>
        <taxon>Basidiomycota</taxon>
        <taxon>Agaricomycotina</taxon>
        <taxon>Agaricomycetes</taxon>
        <taxon>Agaricomycetidae</taxon>
        <taxon>Agaricales</taxon>
        <taxon>Agaricineae</taxon>
        <taxon>Crepidotaceae</taxon>
        <taxon>Crepidotus</taxon>
    </lineage>
</organism>
<feature type="transmembrane region" description="Helical" evidence="1">
    <location>
        <begin position="113"/>
        <end position="133"/>
    </location>
</feature>
<evidence type="ECO:0008006" key="4">
    <source>
        <dbReference type="Google" id="ProtNLM"/>
    </source>
</evidence>
<feature type="transmembrane region" description="Helical" evidence="1">
    <location>
        <begin position="13"/>
        <end position="33"/>
    </location>
</feature>
<dbReference type="Proteomes" id="UP000807306">
    <property type="component" value="Unassembled WGS sequence"/>
</dbReference>
<feature type="transmembrane region" description="Helical" evidence="1">
    <location>
        <begin position="54"/>
        <end position="75"/>
    </location>
</feature>
<name>A0A9P6E9T3_9AGAR</name>
<proteinExistence type="predicted"/>
<keyword evidence="1" id="KW-0812">Transmembrane</keyword>
<keyword evidence="1" id="KW-1133">Transmembrane helix</keyword>
<evidence type="ECO:0000313" key="2">
    <source>
        <dbReference type="EMBL" id="KAF9525085.1"/>
    </source>
</evidence>
<keyword evidence="1" id="KW-0472">Membrane</keyword>
<evidence type="ECO:0000256" key="1">
    <source>
        <dbReference type="SAM" id="Phobius"/>
    </source>
</evidence>
<protein>
    <recommendedName>
        <fullName evidence="4">Transmembrane protein</fullName>
    </recommendedName>
</protein>
<evidence type="ECO:0000313" key="3">
    <source>
        <dbReference type="Proteomes" id="UP000807306"/>
    </source>
</evidence>
<comment type="caution">
    <text evidence="2">The sequence shown here is derived from an EMBL/GenBank/DDBJ whole genome shotgun (WGS) entry which is preliminary data.</text>
</comment>
<feature type="transmembrane region" description="Helical" evidence="1">
    <location>
        <begin position="153"/>
        <end position="176"/>
    </location>
</feature>
<dbReference type="AlphaFoldDB" id="A0A9P6E9T3"/>